<dbReference type="KEGG" id="sual:KDD17_13135"/>
<feature type="domain" description="N-acetyltransferase" evidence="3">
    <location>
        <begin position="2"/>
        <end position="148"/>
    </location>
</feature>
<dbReference type="Gene3D" id="3.40.630.30">
    <property type="match status" value="1"/>
</dbReference>
<dbReference type="Pfam" id="PF00583">
    <property type="entry name" value="Acetyltransf_1"/>
    <property type="match status" value="1"/>
</dbReference>
<dbReference type="Proteomes" id="UP000683291">
    <property type="component" value="Chromosome 1"/>
</dbReference>
<dbReference type="AlphaFoldDB" id="A0A975PLM2"/>
<dbReference type="EMBL" id="CP073581">
    <property type="protein sequence ID" value="QUJ75873.1"/>
    <property type="molecule type" value="Genomic_DNA"/>
</dbReference>
<accession>A0A975PLM2</accession>
<reference evidence="4" key="1">
    <citation type="submission" date="2021-04" db="EMBL/GenBank/DDBJ databases">
        <title>Complete genome sequence for Sulfitobacter sp. strain JK7-1.</title>
        <authorList>
            <person name="Park S.-J."/>
        </authorList>
    </citation>
    <scope>NUCLEOTIDE SEQUENCE</scope>
    <source>
        <strain evidence="4">JK7-1</strain>
    </source>
</reference>
<name>A0A975PLM2_9RHOB</name>
<sequence>MTTVRPILDTDLDPVLKMIHALAAHHGDAAVITKDTLARDALGAVPWLHVLVAEGARGLVGYAALCPLAQLQFGVRGMDMHHLFVAPDMRGRGLGRRLTQASVAHARDLGCRYLTVGTHPDNHGAAAAYRAMGFAARPAPGPRFSLRW</sequence>
<dbReference type="PANTHER" id="PTHR43877">
    <property type="entry name" value="AMINOALKYLPHOSPHONATE N-ACETYLTRANSFERASE-RELATED-RELATED"/>
    <property type="match status" value="1"/>
</dbReference>
<organism evidence="4 5">
    <name type="scientific">Sulfitobacter albidus</name>
    <dbReference type="NCBI Taxonomy" id="2829501"/>
    <lineage>
        <taxon>Bacteria</taxon>
        <taxon>Pseudomonadati</taxon>
        <taxon>Pseudomonadota</taxon>
        <taxon>Alphaproteobacteria</taxon>
        <taxon>Rhodobacterales</taxon>
        <taxon>Roseobacteraceae</taxon>
        <taxon>Sulfitobacter</taxon>
    </lineage>
</organism>
<evidence type="ECO:0000313" key="4">
    <source>
        <dbReference type="EMBL" id="QUJ75873.1"/>
    </source>
</evidence>
<evidence type="ECO:0000313" key="5">
    <source>
        <dbReference type="Proteomes" id="UP000683291"/>
    </source>
</evidence>
<keyword evidence="5" id="KW-1185">Reference proteome</keyword>
<dbReference type="CDD" id="cd04301">
    <property type="entry name" value="NAT_SF"/>
    <property type="match status" value="1"/>
</dbReference>
<gene>
    <name evidence="4" type="ORF">KDD17_13135</name>
</gene>
<keyword evidence="1" id="KW-0808">Transferase</keyword>
<dbReference type="GO" id="GO:0016747">
    <property type="term" value="F:acyltransferase activity, transferring groups other than amino-acyl groups"/>
    <property type="evidence" value="ECO:0007669"/>
    <property type="project" value="InterPro"/>
</dbReference>
<evidence type="ECO:0000256" key="1">
    <source>
        <dbReference type="ARBA" id="ARBA00022679"/>
    </source>
</evidence>
<keyword evidence="2" id="KW-0012">Acyltransferase</keyword>
<protein>
    <submittedName>
        <fullName evidence="4">GNAT family N-acetyltransferase</fullName>
    </submittedName>
</protein>
<evidence type="ECO:0000256" key="2">
    <source>
        <dbReference type="ARBA" id="ARBA00023315"/>
    </source>
</evidence>
<dbReference type="InterPro" id="IPR016181">
    <property type="entry name" value="Acyl_CoA_acyltransferase"/>
</dbReference>
<dbReference type="InterPro" id="IPR000182">
    <property type="entry name" value="GNAT_dom"/>
</dbReference>
<dbReference type="RefSeq" id="WP_212704072.1">
    <property type="nucleotide sequence ID" value="NZ_CP073581.1"/>
</dbReference>
<dbReference type="PROSITE" id="PS51186">
    <property type="entry name" value="GNAT"/>
    <property type="match status" value="1"/>
</dbReference>
<proteinExistence type="predicted"/>
<dbReference type="InterPro" id="IPR050832">
    <property type="entry name" value="Bact_Acetyltransf"/>
</dbReference>
<dbReference type="SUPFAM" id="SSF55729">
    <property type="entry name" value="Acyl-CoA N-acyltransferases (Nat)"/>
    <property type="match status" value="1"/>
</dbReference>
<evidence type="ECO:0000259" key="3">
    <source>
        <dbReference type="PROSITE" id="PS51186"/>
    </source>
</evidence>